<dbReference type="AlphaFoldDB" id="A0AAV9VV68"/>
<proteinExistence type="predicted"/>
<dbReference type="GO" id="GO:0005085">
    <property type="term" value="F:guanyl-nucleotide exchange factor activity"/>
    <property type="evidence" value="ECO:0007669"/>
    <property type="project" value="InterPro"/>
</dbReference>
<dbReference type="PANTHER" id="PTHR10957">
    <property type="entry name" value="RAP1 GTPASE-GDP DISSOCIATION STIMULATOR 1"/>
    <property type="match status" value="1"/>
</dbReference>
<comment type="caution">
    <text evidence="1">The sequence shown here is derived from an EMBL/GenBank/DDBJ whole genome shotgun (WGS) entry which is preliminary data.</text>
</comment>
<keyword evidence="2" id="KW-1185">Reference proteome</keyword>
<dbReference type="InterPro" id="IPR011989">
    <property type="entry name" value="ARM-like"/>
</dbReference>
<dbReference type="Gene3D" id="1.25.10.10">
    <property type="entry name" value="Leucine-rich Repeat Variant"/>
    <property type="match status" value="2"/>
</dbReference>
<dbReference type="InterPro" id="IPR016024">
    <property type="entry name" value="ARM-type_fold"/>
</dbReference>
<sequence length="640" mass="69909">MTGSLSTDVLPRLADALTSPHTLDGDLAVELASILQGEVDDGTIRQRVLEMLADAARQVPWRGIFGQMGLLAACSRGLRLGDPENILKQNLRLIGNCCADNDPNRDVVIETECYDRLTRLSAANPPLQPLIMVVIFNFMNEYEPAQRHAIKHGLVEFLTEVIGGEDKEPGTKIEYALRCLELVLQLDVSLGGTVSELIISLLDLATRPDTQFDIFHIVLGCFPALHKEEYTKAFNLDPIPILSYINLITKLQHWENNLSRSPGLISDDIDKEDITRLIRAARGTAIATISEISSSGPFQDQYPAGTEFSDSVVQLLASSDPNLLTSAALILGNMARDAAACDALVQKYQLHLSLVNILKEQNQIGVLHAAGGALKNLVIGSPAIRQSVVRAGIFQYCQKFYLASVMIEVQHMGLSLVRILVAMSPENVESLLLPLEGDSSSSAISQVLELYAKNTEAPIRMEIGRIVVSILREAAKSQSSGLIKSYDPPLQQKVLDMCPRILEPVIDMVTQDKWPVIASEGWFALALCVQTTGGANAIANLTFSEVFFQALRRALKLADGGVSESLEPTLPEQLHLGSNGPGSKPSIQSQKDKENICMFLSGFLKHNASETLKPCAILLQQFLDQKEVTDIQIKEAIDSQ</sequence>
<dbReference type="Proteomes" id="UP001370758">
    <property type="component" value="Unassembled WGS sequence"/>
</dbReference>
<dbReference type="SUPFAM" id="SSF48371">
    <property type="entry name" value="ARM repeat"/>
    <property type="match status" value="1"/>
</dbReference>
<organism evidence="1 2">
    <name type="scientific">Arthrobotrys musiformis</name>
    <dbReference type="NCBI Taxonomy" id="47236"/>
    <lineage>
        <taxon>Eukaryota</taxon>
        <taxon>Fungi</taxon>
        <taxon>Dikarya</taxon>
        <taxon>Ascomycota</taxon>
        <taxon>Pezizomycotina</taxon>
        <taxon>Orbiliomycetes</taxon>
        <taxon>Orbiliales</taxon>
        <taxon>Orbiliaceae</taxon>
        <taxon>Arthrobotrys</taxon>
    </lineage>
</organism>
<gene>
    <name evidence="1" type="ORF">TWF481_011751</name>
</gene>
<dbReference type="EMBL" id="JAVHJL010000009">
    <property type="protein sequence ID" value="KAK6497337.1"/>
    <property type="molecule type" value="Genomic_DNA"/>
</dbReference>
<dbReference type="InterPro" id="IPR040144">
    <property type="entry name" value="RAP1GDS1"/>
</dbReference>
<evidence type="ECO:0008006" key="3">
    <source>
        <dbReference type="Google" id="ProtNLM"/>
    </source>
</evidence>
<protein>
    <recommendedName>
        <fullName evidence="3">ARM repeat-containing protein</fullName>
    </recommendedName>
</protein>
<reference evidence="1 2" key="1">
    <citation type="submission" date="2023-08" db="EMBL/GenBank/DDBJ databases">
        <authorList>
            <person name="Palmer J.M."/>
        </authorList>
    </citation>
    <scope>NUCLEOTIDE SEQUENCE [LARGE SCALE GENOMIC DNA]</scope>
    <source>
        <strain evidence="1 2">TWF481</strain>
    </source>
</reference>
<evidence type="ECO:0000313" key="1">
    <source>
        <dbReference type="EMBL" id="KAK6497337.1"/>
    </source>
</evidence>
<name>A0AAV9VV68_9PEZI</name>
<accession>A0AAV9VV68</accession>
<evidence type="ECO:0000313" key="2">
    <source>
        <dbReference type="Proteomes" id="UP001370758"/>
    </source>
</evidence>